<feature type="transmembrane region" description="Helical" evidence="1">
    <location>
        <begin position="20"/>
        <end position="39"/>
    </location>
</feature>
<keyword evidence="1" id="KW-1133">Transmembrane helix</keyword>
<accession>A0ABS4VY85</accession>
<keyword evidence="1" id="KW-0812">Transmembrane</keyword>
<keyword evidence="1" id="KW-0472">Membrane</keyword>
<proteinExistence type="predicted"/>
<dbReference type="Proteomes" id="UP001519295">
    <property type="component" value="Unassembled WGS sequence"/>
</dbReference>
<reference evidence="2 3" key="1">
    <citation type="submission" date="2021-03" db="EMBL/GenBank/DDBJ databases">
        <title>Sequencing the genomes of 1000 actinobacteria strains.</title>
        <authorList>
            <person name="Klenk H.-P."/>
        </authorList>
    </citation>
    <scope>NUCLEOTIDE SEQUENCE [LARGE SCALE GENOMIC DNA]</scope>
    <source>
        <strain evidence="2 3">DSM 45256</strain>
    </source>
</reference>
<comment type="caution">
    <text evidence="2">The sequence shown here is derived from an EMBL/GenBank/DDBJ whole genome shotgun (WGS) entry which is preliminary data.</text>
</comment>
<dbReference type="EMBL" id="JAGINU010000001">
    <property type="protein sequence ID" value="MBP2368917.1"/>
    <property type="molecule type" value="Genomic_DNA"/>
</dbReference>
<evidence type="ECO:0000313" key="3">
    <source>
        <dbReference type="Proteomes" id="UP001519295"/>
    </source>
</evidence>
<keyword evidence="3" id="KW-1185">Reference proteome</keyword>
<evidence type="ECO:0000313" key="2">
    <source>
        <dbReference type="EMBL" id="MBP2368917.1"/>
    </source>
</evidence>
<organism evidence="2 3">
    <name type="scientific">Pseudonocardia parietis</name>
    <dbReference type="NCBI Taxonomy" id="570936"/>
    <lineage>
        <taxon>Bacteria</taxon>
        <taxon>Bacillati</taxon>
        <taxon>Actinomycetota</taxon>
        <taxon>Actinomycetes</taxon>
        <taxon>Pseudonocardiales</taxon>
        <taxon>Pseudonocardiaceae</taxon>
        <taxon>Pseudonocardia</taxon>
    </lineage>
</organism>
<sequence>MTAPPRTRSPLLTDQVLPTWVVLLITTVLALAVATILLLPSGLG</sequence>
<protein>
    <submittedName>
        <fullName evidence="2">Uncharacterized protein</fullName>
    </submittedName>
</protein>
<evidence type="ECO:0000256" key="1">
    <source>
        <dbReference type="SAM" id="Phobius"/>
    </source>
</evidence>
<name>A0ABS4VY85_9PSEU</name>
<gene>
    <name evidence="2" type="ORF">JOF36_004613</name>
</gene>
<dbReference type="RefSeq" id="WP_281071681.1">
    <property type="nucleotide sequence ID" value="NZ_JAGINU010000001.1"/>
</dbReference>